<dbReference type="RefSeq" id="WP_099478422.1">
    <property type="nucleotide sequence ID" value="NZ_CP016809.1"/>
</dbReference>
<reference evidence="1" key="1">
    <citation type="submission" date="2016-08" db="EMBL/GenBank/DDBJ databases">
        <title>Complete Genome Seqeunce of Paenibacillus sp. nov. IHBB 9852 from high altitute lake of Indian trans-Himalayas.</title>
        <authorList>
            <person name="Kiran S."/>
            <person name="Swarnkar M.K."/>
            <person name="Rana A."/>
            <person name="Tewari R."/>
            <person name="Gulati A."/>
        </authorList>
    </citation>
    <scope>NUCLEOTIDE SEQUENCE [LARGE SCALE GENOMIC DNA]</scope>
    <source>
        <strain evidence="1">IHBB 9852</strain>
    </source>
</reference>
<protein>
    <submittedName>
        <fullName evidence="1">Asparaginase</fullName>
    </submittedName>
</protein>
<gene>
    <name evidence="1" type="ORF">BBD41_18345</name>
</gene>
<dbReference type="PANTHER" id="PTHR42110">
    <property type="entry name" value="L-ASPARAGINASE, PUTATIVE (AFU_ORTHOLOGUE AFUA_3G11890)-RELATED"/>
    <property type="match status" value="1"/>
</dbReference>
<dbReference type="AlphaFoldDB" id="A0A1B2E3A5"/>
<proteinExistence type="predicted"/>
<dbReference type="PANTHER" id="PTHR42110:SF1">
    <property type="entry name" value="L-ASPARAGINASE, PUTATIVE (AFU_ORTHOLOGUE AFUA_3G11890)-RELATED"/>
    <property type="match status" value="1"/>
</dbReference>
<dbReference type="EMBL" id="CP016809">
    <property type="protein sequence ID" value="ANY74377.1"/>
    <property type="molecule type" value="Genomic_DNA"/>
</dbReference>
<accession>A0A1B2E3A5</accession>
<name>A0A1B2E3A5_9BACL</name>
<dbReference type="Pfam" id="PF06089">
    <property type="entry name" value="Asparaginase_II"/>
    <property type="match status" value="1"/>
</dbReference>
<sequence length="338" mass="36978">MENVLVQEYRADMVECAHNGHICIVNEEGAIQAYTGDPGFVAFTRSSAKPLQAIPAIRDGMAEFYGLSDEEIAIMVASHRGEPRHVEVLEQFARRVKLHEDLMVCAPSWPLDDRSKEVLLRTGGERSRWYHNCSGKHYGMLAYCQMAGLPLNGYDQPDHPLQQEIIRTIADLTGLAQGDIRIGTDGCGLPVFAMPLQALATAYMKLACPDRIKDEATREAVLTITSAMNTSPFMVAGSGKVDTVLLEDSNIVAKGGFKGVYCFGLKKERLGVAFKILDGSEEEWGWIAQSILEQIGYANKATISRLAQAFPTGIMNDSGRTVGRAETVFKLAHGPSPN</sequence>
<evidence type="ECO:0000313" key="1">
    <source>
        <dbReference type="EMBL" id="ANY74377.1"/>
    </source>
</evidence>
<dbReference type="InterPro" id="IPR010349">
    <property type="entry name" value="Asparaginase_II"/>
</dbReference>
<dbReference type="KEGG" id="pib:BBD41_18345"/>
<organism evidence="1">
    <name type="scientific">Paenibacillus ihbetae</name>
    <dbReference type="NCBI Taxonomy" id="1870820"/>
    <lineage>
        <taxon>Bacteria</taxon>
        <taxon>Bacillati</taxon>
        <taxon>Bacillota</taxon>
        <taxon>Bacilli</taxon>
        <taxon>Bacillales</taxon>
        <taxon>Paenibacillaceae</taxon>
        <taxon>Paenibacillus</taxon>
    </lineage>
</organism>